<gene>
    <name evidence="2" type="ORF">LMG29542_02255</name>
</gene>
<accession>A0A6J5DIP4</accession>
<reference evidence="2 3" key="1">
    <citation type="submission" date="2020-04" db="EMBL/GenBank/DDBJ databases">
        <authorList>
            <person name="De Canck E."/>
        </authorList>
    </citation>
    <scope>NUCLEOTIDE SEQUENCE [LARGE SCALE GENOMIC DNA]</scope>
    <source>
        <strain evidence="2 3">LMG 29542</strain>
    </source>
</reference>
<name>A0A6J5DIP4_9BURK</name>
<organism evidence="2 3">
    <name type="scientific">Paraburkholderia humisilvae</name>
    <dbReference type="NCBI Taxonomy" id="627669"/>
    <lineage>
        <taxon>Bacteria</taxon>
        <taxon>Pseudomonadati</taxon>
        <taxon>Pseudomonadota</taxon>
        <taxon>Betaproteobacteria</taxon>
        <taxon>Burkholderiales</taxon>
        <taxon>Burkholderiaceae</taxon>
        <taxon>Paraburkholderia</taxon>
    </lineage>
</organism>
<evidence type="ECO:0000256" key="1">
    <source>
        <dbReference type="SAM" id="MobiDB-lite"/>
    </source>
</evidence>
<dbReference type="Proteomes" id="UP000494363">
    <property type="component" value="Unassembled WGS sequence"/>
</dbReference>
<protein>
    <submittedName>
        <fullName evidence="2">Uncharacterized protein</fullName>
    </submittedName>
</protein>
<keyword evidence="3" id="KW-1185">Reference proteome</keyword>
<feature type="region of interest" description="Disordered" evidence="1">
    <location>
        <begin position="43"/>
        <end position="69"/>
    </location>
</feature>
<evidence type="ECO:0000313" key="3">
    <source>
        <dbReference type="Proteomes" id="UP000494363"/>
    </source>
</evidence>
<dbReference type="EMBL" id="CADIKH010000009">
    <property type="protein sequence ID" value="CAB3754120.1"/>
    <property type="molecule type" value="Genomic_DNA"/>
</dbReference>
<feature type="compositionally biased region" description="Polar residues" evidence="1">
    <location>
        <begin position="43"/>
        <end position="62"/>
    </location>
</feature>
<sequence length="69" mass="7995">MDSKALVEALLDEAFRILQHDTGEHDPEYVRQRNELRRRFQQVLESRSSVQSPACTPSINSPRKNRASE</sequence>
<dbReference type="AlphaFoldDB" id="A0A6J5DIP4"/>
<dbReference type="RefSeq" id="WP_175226539.1">
    <property type="nucleotide sequence ID" value="NZ_CADIKH010000009.1"/>
</dbReference>
<evidence type="ECO:0000313" key="2">
    <source>
        <dbReference type="EMBL" id="CAB3754120.1"/>
    </source>
</evidence>
<proteinExistence type="predicted"/>